<name>A0A841LVE6_9HYPH</name>
<dbReference type="Proteomes" id="UP000555393">
    <property type="component" value="Unassembled WGS sequence"/>
</dbReference>
<dbReference type="EMBL" id="JACIIU010000017">
    <property type="protein sequence ID" value="MBB6262133.1"/>
    <property type="molecule type" value="Genomic_DNA"/>
</dbReference>
<dbReference type="AlphaFoldDB" id="A0A841LVE6"/>
<accession>A0A841LVE6</accession>
<proteinExistence type="predicted"/>
<gene>
    <name evidence="1" type="ORF">FHS77_002701</name>
</gene>
<evidence type="ECO:0000313" key="2">
    <source>
        <dbReference type="Proteomes" id="UP000555393"/>
    </source>
</evidence>
<reference evidence="1 2" key="1">
    <citation type="submission" date="2020-08" db="EMBL/GenBank/DDBJ databases">
        <title>Genomic Encyclopedia of Type Strains, Phase IV (KMG-IV): sequencing the most valuable type-strain genomes for metagenomic binning, comparative biology and taxonomic classification.</title>
        <authorList>
            <person name="Goeker M."/>
        </authorList>
    </citation>
    <scope>NUCLEOTIDE SEQUENCE [LARGE SCALE GENOMIC DNA]</scope>
    <source>
        <strain evidence="1 2">DSM 22336</strain>
    </source>
</reference>
<sequence length="86" mass="9313">MTAALLLTIAGCSLGSDTSRTLFEWFVSYVKIGSSNDVWLAKGSFGYEDRVALIFGYANDMAACEDIAAIMNEKYPAARHHCVAAN</sequence>
<organism evidence="1 2">
    <name type="scientific">Paenochrobactrum gallinarii</name>
    <dbReference type="NCBI Taxonomy" id="643673"/>
    <lineage>
        <taxon>Bacteria</taxon>
        <taxon>Pseudomonadati</taxon>
        <taxon>Pseudomonadota</taxon>
        <taxon>Alphaproteobacteria</taxon>
        <taxon>Hyphomicrobiales</taxon>
        <taxon>Brucellaceae</taxon>
        <taxon>Paenochrobactrum</taxon>
    </lineage>
</organism>
<comment type="caution">
    <text evidence="1">The sequence shown here is derived from an EMBL/GenBank/DDBJ whole genome shotgun (WGS) entry which is preliminary data.</text>
</comment>
<keyword evidence="2" id="KW-1185">Reference proteome</keyword>
<protein>
    <submittedName>
        <fullName evidence="1">ABC-type uncharacterized transport system permease subunit</fullName>
    </submittedName>
</protein>
<dbReference type="RefSeq" id="WP_374786271.1">
    <property type="nucleotide sequence ID" value="NZ_JBHEEJ010000018.1"/>
</dbReference>
<evidence type="ECO:0000313" key="1">
    <source>
        <dbReference type="EMBL" id="MBB6262133.1"/>
    </source>
</evidence>